<accession>A0A6I4P4H0</accession>
<dbReference type="Proteomes" id="UP000438182">
    <property type="component" value="Unassembled WGS sequence"/>
</dbReference>
<comment type="caution">
    <text evidence="2">The sequence shown here is derived from an EMBL/GenBank/DDBJ whole genome shotgun (WGS) entry which is preliminary data.</text>
</comment>
<feature type="region of interest" description="Disordered" evidence="1">
    <location>
        <begin position="153"/>
        <end position="182"/>
    </location>
</feature>
<protein>
    <submittedName>
        <fullName evidence="2">Uncharacterized protein</fullName>
    </submittedName>
</protein>
<sequence length="182" mass="19942">MTSGVVSAEKRCLARNKRGVQCGKARLVGLTVCRIHGGGTKASLAKSRRAIDQLVTPALVQLQQIINSETSTNTEKLQAIRLVLDRTGFGPNATIQVDGKWEQTMVHIFGKGAADAARDGELGLAINREVPEEYRAELEAYQPTTLEDIQEAEVVEDEPEVPENVVRIRSVRGSAEPPRRDR</sequence>
<gene>
    <name evidence="2" type="ORF">GB864_07060</name>
</gene>
<evidence type="ECO:0000313" key="3">
    <source>
        <dbReference type="Proteomes" id="UP000438182"/>
    </source>
</evidence>
<evidence type="ECO:0000313" key="2">
    <source>
        <dbReference type="EMBL" id="MWB98307.1"/>
    </source>
</evidence>
<evidence type="ECO:0000256" key="1">
    <source>
        <dbReference type="SAM" id="MobiDB-lite"/>
    </source>
</evidence>
<keyword evidence="3" id="KW-1185">Reference proteome</keyword>
<proteinExistence type="predicted"/>
<dbReference type="RefSeq" id="WP_160423644.1">
    <property type="nucleotide sequence ID" value="NZ_WSTA01000023.1"/>
</dbReference>
<dbReference type="AlphaFoldDB" id="A0A6I4P4H0"/>
<name>A0A6I4P4H0_9MICO</name>
<reference evidence="2 3" key="1">
    <citation type="submission" date="2019-12" db="EMBL/GenBank/DDBJ databases">
        <authorList>
            <person name="Kim Y.S."/>
        </authorList>
    </citation>
    <scope>NUCLEOTIDE SEQUENCE [LARGE SCALE GENOMIC DNA]</scope>
    <source>
        <strain evidence="2 3">MMS17-SY077</strain>
    </source>
</reference>
<organism evidence="2 3">
    <name type="scientific">Agromyces seonyuensis</name>
    <dbReference type="NCBI Taxonomy" id="2662446"/>
    <lineage>
        <taxon>Bacteria</taxon>
        <taxon>Bacillati</taxon>
        <taxon>Actinomycetota</taxon>
        <taxon>Actinomycetes</taxon>
        <taxon>Micrococcales</taxon>
        <taxon>Microbacteriaceae</taxon>
        <taxon>Agromyces</taxon>
    </lineage>
</organism>
<dbReference type="EMBL" id="WSTA01000023">
    <property type="protein sequence ID" value="MWB98307.1"/>
    <property type="molecule type" value="Genomic_DNA"/>
</dbReference>